<name>A0AAV0M8E2_9ROSI</name>
<keyword evidence="5" id="KW-1185">Reference proteome</keyword>
<evidence type="ECO:0000256" key="3">
    <source>
        <dbReference type="ARBA" id="ARBA00023315"/>
    </source>
</evidence>
<evidence type="ECO:0000313" key="5">
    <source>
        <dbReference type="Proteomes" id="UP001154282"/>
    </source>
</evidence>
<keyword evidence="3" id="KW-0012">Acyltransferase</keyword>
<reference evidence="4" key="1">
    <citation type="submission" date="2022-08" db="EMBL/GenBank/DDBJ databases">
        <authorList>
            <person name="Gutierrez-Valencia J."/>
        </authorList>
    </citation>
    <scope>NUCLEOTIDE SEQUENCE</scope>
</reference>
<protein>
    <submittedName>
        <fullName evidence="4">Uncharacterized protein</fullName>
    </submittedName>
</protein>
<dbReference type="EMBL" id="CAMGYJ010000007">
    <property type="protein sequence ID" value="CAI0442610.1"/>
    <property type="molecule type" value="Genomic_DNA"/>
</dbReference>
<dbReference type="PANTHER" id="PTHR31623">
    <property type="entry name" value="F21J9.9"/>
    <property type="match status" value="1"/>
</dbReference>
<dbReference type="Gene3D" id="3.30.559.10">
    <property type="entry name" value="Chloramphenicol acetyltransferase-like domain"/>
    <property type="match status" value="1"/>
</dbReference>
<comment type="similarity">
    <text evidence="1">Belongs to the plant acyltransferase family.</text>
</comment>
<accession>A0AAV0M8E2</accession>
<dbReference type="PANTHER" id="PTHR31623:SF20">
    <property type="entry name" value="VINORINE SYNTHASE-LIKE"/>
    <property type="match status" value="1"/>
</dbReference>
<keyword evidence="2" id="KW-0808">Transferase</keyword>
<dbReference type="Proteomes" id="UP001154282">
    <property type="component" value="Unassembled WGS sequence"/>
</dbReference>
<comment type="caution">
    <text evidence="4">The sequence shown here is derived from an EMBL/GenBank/DDBJ whole genome shotgun (WGS) entry which is preliminary data.</text>
</comment>
<sequence>MLQAMAAREPQGKSVIRLSRVEALSCFILKCCMAASKAVSSAAKTSILVEAVNLRKFANPPMPDAAIANAFWWATAAANPYDDSNTEMYELGNLLSEAIELYKSDYVESLHGEDGFEAMSGFFEQLEGMFEAEKPDIFAFTS</sequence>
<dbReference type="Pfam" id="PF02458">
    <property type="entry name" value="Transferase"/>
    <property type="match status" value="1"/>
</dbReference>
<evidence type="ECO:0000256" key="2">
    <source>
        <dbReference type="ARBA" id="ARBA00022679"/>
    </source>
</evidence>
<organism evidence="4 5">
    <name type="scientific">Linum tenue</name>
    <dbReference type="NCBI Taxonomy" id="586396"/>
    <lineage>
        <taxon>Eukaryota</taxon>
        <taxon>Viridiplantae</taxon>
        <taxon>Streptophyta</taxon>
        <taxon>Embryophyta</taxon>
        <taxon>Tracheophyta</taxon>
        <taxon>Spermatophyta</taxon>
        <taxon>Magnoliopsida</taxon>
        <taxon>eudicotyledons</taxon>
        <taxon>Gunneridae</taxon>
        <taxon>Pentapetalae</taxon>
        <taxon>rosids</taxon>
        <taxon>fabids</taxon>
        <taxon>Malpighiales</taxon>
        <taxon>Linaceae</taxon>
        <taxon>Linum</taxon>
    </lineage>
</organism>
<proteinExistence type="inferred from homology"/>
<gene>
    <name evidence="4" type="ORF">LITE_LOCUS27333</name>
</gene>
<dbReference type="InterPro" id="IPR023213">
    <property type="entry name" value="CAT-like_dom_sf"/>
</dbReference>
<evidence type="ECO:0000313" key="4">
    <source>
        <dbReference type="EMBL" id="CAI0442610.1"/>
    </source>
</evidence>
<evidence type="ECO:0000256" key="1">
    <source>
        <dbReference type="ARBA" id="ARBA00009861"/>
    </source>
</evidence>
<dbReference type="AlphaFoldDB" id="A0AAV0M8E2"/>
<dbReference type="GO" id="GO:0016746">
    <property type="term" value="F:acyltransferase activity"/>
    <property type="evidence" value="ECO:0007669"/>
    <property type="project" value="UniProtKB-KW"/>
</dbReference>